<name>A0ABS4TWM4_9PSEU</name>
<dbReference type="InterPro" id="IPR006016">
    <property type="entry name" value="UspA"/>
</dbReference>
<comment type="caution">
    <text evidence="3">The sequence shown here is derived from an EMBL/GenBank/DDBJ whole genome shotgun (WGS) entry which is preliminary data.</text>
</comment>
<dbReference type="InterPro" id="IPR014729">
    <property type="entry name" value="Rossmann-like_a/b/a_fold"/>
</dbReference>
<organism evidence="3 4">
    <name type="scientific">Kibdelosporangium banguiense</name>
    <dbReference type="NCBI Taxonomy" id="1365924"/>
    <lineage>
        <taxon>Bacteria</taxon>
        <taxon>Bacillati</taxon>
        <taxon>Actinomycetota</taxon>
        <taxon>Actinomycetes</taxon>
        <taxon>Pseudonocardiales</taxon>
        <taxon>Pseudonocardiaceae</taxon>
        <taxon>Kibdelosporangium</taxon>
    </lineage>
</organism>
<keyword evidence="4" id="KW-1185">Reference proteome</keyword>
<evidence type="ECO:0000313" key="4">
    <source>
        <dbReference type="Proteomes" id="UP001519332"/>
    </source>
</evidence>
<accession>A0ABS4TWM4</accession>
<evidence type="ECO:0000256" key="1">
    <source>
        <dbReference type="ARBA" id="ARBA00008791"/>
    </source>
</evidence>
<reference evidence="3 4" key="1">
    <citation type="submission" date="2021-03" db="EMBL/GenBank/DDBJ databases">
        <title>Sequencing the genomes of 1000 actinobacteria strains.</title>
        <authorList>
            <person name="Klenk H.-P."/>
        </authorList>
    </citation>
    <scope>NUCLEOTIDE SEQUENCE [LARGE SCALE GENOMIC DNA]</scope>
    <source>
        <strain evidence="3 4">DSM 46670</strain>
    </source>
</reference>
<evidence type="ECO:0000259" key="2">
    <source>
        <dbReference type="Pfam" id="PF00582"/>
    </source>
</evidence>
<dbReference type="PRINTS" id="PR01438">
    <property type="entry name" value="UNVRSLSTRESS"/>
</dbReference>
<dbReference type="Proteomes" id="UP001519332">
    <property type="component" value="Unassembled WGS sequence"/>
</dbReference>
<gene>
    <name evidence="3" type="ORF">JOF56_009153</name>
</gene>
<proteinExistence type="inferred from homology"/>
<dbReference type="Pfam" id="PF00582">
    <property type="entry name" value="Usp"/>
    <property type="match status" value="1"/>
</dbReference>
<comment type="similarity">
    <text evidence="1">Belongs to the universal stress protein A family.</text>
</comment>
<dbReference type="RefSeq" id="WP_209645691.1">
    <property type="nucleotide sequence ID" value="NZ_JAGINW010000001.1"/>
</dbReference>
<dbReference type="InterPro" id="IPR006015">
    <property type="entry name" value="Universal_stress_UspA"/>
</dbReference>
<feature type="domain" description="UspA" evidence="2">
    <location>
        <begin position="6"/>
        <end position="134"/>
    </location>
</feature>
<evidence type="ECO:0000313" key="3">
    <source>
        <dbReference type="EMBL" id="MBP2328768.1"/>
    </source>
</evidence>
<dbReference type="EMBL" id="JAGINW010000001">
    <property type="protein sequence ID" value="MBP2328768.1"/>
    <property type="molecule type" value="Genomic_DNA"/>
</dbReference>
<dbReference type="CDD" id="cd00293">
    <property type="entry name" value="USP-like"/>
    <property type="match status" value="1"/>
</dbReference>
<dbReference type="SUPFAM" id="SSF52402">
    <property type="entry name" value="Adenine nucleotide alpha hydrolases-like"/>
    <property type="match status" value="1"/>
</dbReference>
<dbReference type="Gene3D" id="3.40.50.620">
    <property type="entry name" value="HUPs"/>
    <property type="match status" value="1"/>
</dbReference>
<sequence length="140" mass="14671">MKTQQRTVVVGVAGSPASRAALHWAMDLASAQGFHVAAVAVQRRIPAFMPASSMALHPYGSPPQPTQAARAEQLHSIVGKHNDNVSEHLLSGEPARELTRMAGPGDLLVIGRGGLLSGVTMACVRHARCPVVVVLAGKKE</sequence>
<protein>
    <submittedName>
        <fullName evidence="3">Nucleotide-binding universal stress UspA family protein</fullName>
    </submittedName>
</protein>